<accession>A0A1T3P104</accession>
<organism evidence="9 10">
    <name type="scientific">Embleya scabrispora</name>
    <dbReference type="NCBI Taxonomy" id="159449"/>
    <lineage>
        <taxon>Bacteria</taxon>
        <taxon>Bacillati</taxon>
        <taxon>Actinomycetota</taxon>
        <taxon>Actinomycetes</taxon>
        <taxon>Kitasatosporales</taxon>
        <taxon>Streptomycetaceae</taxon>
        <taxon>Embleya</taxon>
    </lineage>
</organism>
<keyword evidence="4 7" id="KW-0812">Transmembrane</keyword>
<keyword evidence="10" id="KW-1185">Reference proteome</keyword>
<feature type="transmembrane region" description="Helical" evidence="7">
    <location>
        <begin position="252"/>
        <end position="274"/>
    </location>
</feature>
<dbReference type="CDD" id="cd06261">
    <property type="entry name" value="TM_PBP2"/>
    <property type="match status" value="1"/>
</dbReference>
<dbReference type="EMBL" id="MWQN01000001">
    <property type="protein sequence ID" value="OPC82601.1"/>
    <property type="molecule type" value="Genomic_DNA"/>
</dbReference>
<dbReference type="AlphaFoldDB" id="A0A1T3P104"/>
<dbReference type="SUPFAM" id="SSF161098">
    <property type="entry name" value="MetI-like"/>
    <property type="match status" value="1"/>
</dbReference>
<comment type="similarity">
    <text evidence="7">Belongs to the binding-protein-dependent transport system permease family.</text>
</comment>
<evidence type="ECO:0000256" key="1">
    <source>
        <dbReference type="ARBA" id="ARBA00004651"/>
    </source>
</evidence>
<feature type="domain" description="ABC transmembrane type-1" evidence="8">
    <location>
        <begin position="108"/>
        <end position="317"/>
    </location>
</feature>
<feature type="transmembrane region" description="Helical" evidence="7">
    <location>
        <begin position="9"/>
        <end position="30"/>
    </location>
</feature>
<evidence type="ECO:0000256" key="3">
    <source>
        <dbReference type="ARBA" id="ARBA00022475"/>
    </source>
</evidence>
<dbReference type="PROSITE" id="PS50928">
    <property type="entry name" value="ABC_TM1"/>
    <property type="match status" value="1"/>
</dbReference>
<dbReference type="OrthoDB" id="147639at2"/>
<comment type="subcellular location">
    <subcellularLocation>
        <location evidence="1 7">Cell membrane</location>
        <topology evidence="1 7">Multi-pass membrane protein</topology>
    </subcellularLocation>
</comment>
<dbReference type="Pfam" id="PF00528">
    <property type="entry name" value="BPD_transp_1"/>
    <property type="match status" value="1"/>
</dbReference>
<proteinExistence type="inferred from homology"/>
<dbReference type="GO" id="GO:0055085">
    <property type="term" value="P:transmembrane transport"/>
    <property type="evidence" value="ECO:0007669"/>
    <property type="project" value="InterPro"/>
</dbReference>
<feature type="transmembrane region" description="Helical" evidence="7">
    <location>
        <begin position="294"/>
        <end position="320"/>
    </location>
</feature>
<name>A0A1T3P104_9ACTN</name>
<evidence type="ECO:0000313" key="10">
    <source>
        <dbReference type="Proteomes" id="UP000190037"/>
    </source>
</evidence>
<keyword evidence="6 7" id="KW-0472">Membrane</keyword>
<evidence type="ECO:0000313" key="9">
    <source>
        <dbReference type="EMBL" id="OPC82601.1"/>
    </source>
</evidence>
<dbReference type="InterPro" id="IPR000515">
    <property type="entry name" value="MetI-like"/>
</dbReference>
<evidence type="ECO:0000256" key="7">
    <source>
        <dbReference type="RuleBase" id="RU363032"/>
    </source>
</evidence>
<comment type="caution">
    <text evidence="9">The sequence shown here is derived from an EMBL/GenBank/DDBJ whole genome shotgun (WGS) entry which is preliminary data.</text>
</comment>
<evidence type="ECO:0000259" key="8">
    <source>
        <dbReference type="PROSITE" id="PS50928"/>
    </source>
</evidence>
<sequence length="327" mass="35892">MLRFLVRRLLGVAAILLVVSLITFYLFFAASGEDSVVRLSCGKNCTPEMRETVRHNLGLTKPLLEQYWIFISGIFAGRNIGEKTCNFPCLGYSFANNQNVSHTVADRFPTTVSLAIGAVVLFMTLGIGLGILAAMRRGKKTDKVATGFALLSGSAPIYVLGPLFIYLFVQQLGWMDRPQYHQFTDDPFQWASGLLLPWICLMTIHMAMYVRLTRSTMVDVLSEDYVRTLKAKGLSGRSVYIKHAFRGALSPIVTVLGVDIGVLMSGTIITESTFSLHGIGMLAVTSVTDSDLPMMMGVVVIAASFTMLANLVVDLLYAVIDPRVRLS</sequence>
<dbReference type="PANTHER" id="PTHR43163:SF6">
    <property type="entry name" value="DIPEPTIDE TRANSPORT SYSTEM PERMEASE PROTEIN DPPB-RELATED"/>
    <property type="match status" value="1"/>
</dbReference>
<reference evidence="9 10" key="1">
    <citation type="submission" date="2017-03" db="EMBL/GenBank/DDBJ databases">
        <title>Draft genome sequence of Streptomyces scabrisporus NF3, endophyte isolated from Amphipterygium adstringens.</title>
        <authorList>
            <person name="Vazquez M."/>
            <person name="Ceapa C.D."/>
            <person name="Rodriguez Luna D."/>
            <person name="Sanchez Esquivel S."/>
        </authorList>
    </citation>
    <scope>NUCLEOTIDE SEQUENCE [LARGE SCALE GENOMIC DNA]</scope>
    <source>
        <strain evidence="9 10">NF3</strain>
    </source>
</reference>
<dbReference type="PANTHER" id="PTHR43163">
    <property type="entry name" value="DIPEPTIDE TRANSPORT SYSTEM PERMEASE PROTEIN DPPB-RELATED"/>
    <property type="match status" value="1"/>
</dbReference>
<dbReference type="RefSeq" id="WP_078976868.1">
    <property type="nucleotide sequence ID" value="NZ_MWQN01000001.1"/>
</dbReference>
<dbReference type="Gene3D" id="1.10.3720.10">
    <property type="entry name" value="MetI-like"/>
    <property type="match status" value="1"/>
</dbReference>
<dbReference type="Proteomes" id="UP000190037">
    <property type="component" value="Unassembled WGS sequence"/>
</dbReference>
<evidence type="ECO:0000256" key="6">
    <source>
        <dbReference type="ARBA" id="ARBA00023136"/>
    </source>
</evidence>
<evidence type="ECO:0000256" key="4">
    <source>
        <dbReference type="ARBA" id="ARBA00022692"/>
    </source>
</evidence>
<dbReference type="Pfam" id="PF19300">
    <property type="entry name" value="BPD_transp_1_N"/>
    <property type="match status" value="1"/>
</dbReference>
<protein>
    <submittedName>
        <fullName evidence="9">ABC transporter permease</fullName>
    </submittedName>
</protein>
<feature type="transmembrane region" description="Helical" evidence="7">
    <location>
        <begin position="114"/>
        <end position="135"/>
    </location>
</feature>
<evidence type="ECO:0000256" key="5">
    <source>
        <dbReference type="ARBA" id="ARBA00022989"/>
    </source>
</evidence>
<keyword evidence="3" id="KW-1003">Cell membrane</keyword>
<feature type="transmembrane region" description="Helical" evidence="7">
    <location>
        <begin position="188"/>
        <end position="210"/>
    </location>
</feature>
<dbReference type="InterPro" id="IPR045621">
    <property type="entry name" value="BPD_transp_1_N"/>
</dbReference>
<keyword evidence="2 7" id="KW-0813">Transport</keyword>
<dbReference type="InterPro" id="IPR035906">
    <property type="entry name" value="MetI-like_sf"/>
</dbReference>
<dbReference type="STRING" id="159449.B4N89_18130"/>
<feature type="transmembrane region" description="Helical" evidence="7">
    <location>
        <begin position="147"/>
        <end position="168"/>
    </location>
</feature>
<dbReference type="GO" id="GO:0005886">
    <property type="term" value="C:plasma membrane"/>
    <property type="evidence" value="ECO:0007669"/>
    <property type="project" value="UniProtKB-SubCell"/>
</dbReference>
<evidence type="ECO:0000256" key="2">
    <source>
        <dbReference type="ARBA" id="ARBA00022448"/>
    </source>
</evidence>
<gene>
    <name evidence="9" type="ORF">B4N89_18130</name>
</gene>
<keyword evidence="5 7" id="KW-1133">Transmembrane helix</keyword>